<evidence type="ECO:0000313" key="2">
    <source>
        <dbReference type="Proteomes" id="UP001168972"/>
    </source>
</evidence>
<gene>
    <name evidence="1" type="ORF">PV327_000033</name>
</gene>
<keyword evidence="2" id="KW-1185">Reference proteome</keyword>
<sequence length="100" mass="11338">MAWVTRARDSIFAKTRFARNKHECAHSINNGGAAVIESEYTTISCYKWKGSKLAGERNMDKDRGFSGMIYTSRRLDYYGEIPPEVCLPIIVPGHPGERKQ</sequence>
<evidence type="ECO:0000313" key="1">
    <source>
        <dbReference type="EMBL" id="KAK0181846.1"/>
    </source>
</evidence>
<protein>
    <submittedName>
        <fullName evidence="1">Uncharacterized protein</fullName>
    </submittedName>
</protein>
<dbReference type="AlphaFoldDB" id="A0AA39G6B8"/>
<dbReference type="EMBL" id="JAQQBR010000001">
    <property type="protein sequence ID" value="KAK0181846.1"/>
    <property type="molecule type" value="Genomic_DNA"/>
</dbReference>
<comment type="caution">
    <text evidence="1">The sequence shown here is derived from an EMBL/GenBank/DDBJ whole genome shotgun (WGS) entry which is preliminary data.</text>
</comment>
<organism evidence="1 2">
    <name type="scientific">Microctonus hyperodae</name>
    <name type="common">Parasitoid wasp</name>
    <dbReference type="NCBI Taxonomy" id="165561"/>
    <lineage>
        <taxon>Eukaryota</taxon>
        <taxon>Metazoa</taxon>
        <taxon>Ecdysozoa</taxon>
        <taxon>Arthropoda</taxon>
        <taxon>Hexapoda</taxon>
        <taxon>Insecta</taxon>
        <taxon>Pterygota</taxon>
        <taxon>Neoptera</taxon>
        <taxon>Endopterygota</taxon>
        <taxon>Hymenoptera</taxon>
        <taxon>Apocrita</taxon>
        <taxon>Ichneumonoidea</taxon>
        <taxon>Braconidae</taxon>
        <taxon>Euphorinae</taxon>
        <taxon>Microctonus</taxon>
    </lineage>
</organism>
<reference evidence="1" key="2">
    <citation type="submission" date="2023-03" db="EMBL/GenBank/DDBJ databases">
        <authorList>
            <person name="Inwood S.N."/>
            <person name="Skelly J.G."/>
            <person name="Guhlin J."/>
            <person name="Harrop T.W.R."/>
            <person name="Goldson S.G."/>
            <person name="Dearden P.K."/>
        </authorList>
    </citation>
    <scope>NUCLEOTIDE SEQUENCE</scope>
    <source>
        <strain evidence="1">Lincoln</strain>
        <tissue evidence="1">Whole body</tissue>
    </source>
</reference>
<name>A0AA39G6B8_MICHY</name>
<accession>A0AA39G6B8</accession>
<reference evidence="1" key="1">
    <citation type="journal article" date="2023" name="bioRxiv">
        <title>Scaffold-level genome assemblies of two parasitoid biocontrol wasps reveal the parthenogenesis mechanism and an associated novel virus.</title>
        <authorList>
            <person name="Inwood S."/>
            <person name="Skelly J."/>
            <person name="Guhlin J."/>
            <person name="Harrop T."/>
            <person name="Goldson S."/>
            <person name="Dearden P."/>
        </authorList>
    </citation>
    <scope>NUCLEOTIDE SEQUENCE</scope>
    <source>
        <strain evidence="1">Lincoln</strain>
        <tissue evidence="1">Whole body</tissue>
    </source>
</reference>
<proteinExistence type="predicted"/>
<dbReference type="Proteomes" id="UP001168972">
    <property type="component" value="Unassembled WGS sequence"/>
</dbReference>